<sequence length="138" mass="15948">MNNRTIYLRTKTGILYCVIKTNLEANTVTLVWNGYQSVESIKSGYVKALQLTRAKEGRLKKCLSDQSKMLGSPKNINNWLEHEWMPKMFNAGIKHIGFVENNELTSSLNMKEVTIKNIFNEPGYSHQLDIQKWLLNKN</sequence>
<keyword evidence="2" id="KW-1185">Reference proteome</keyword>
<reference evidence="1 2" key="1">
    <citation type="submission" date="2024-04" db="EMBL/GenBank/DDBJ databases">
        <title>Novel genus in family Flammeovirgaceae.</title>
        <authorList>
            <person name="Nguyen T.H."/>
            <person name="Vuong T.Q."/>
            <person name="Le H."/>
            <person name="Kim S.-G."/>
        </authorList>
    </citation>
    <scope>NUCLEOTIDE SEQUENCE [LARGE SCALE GENOMIC DNA]</scope>
    <source>
        <strain evidence="1 2">JCM 23209</strain>
    </source>
</reference>
<evidence type="ECO:0000313" key="1">
    <source>
        <dbReference type="EMBL" id="MEN7546733.1"/>
    </source>
</evidence>
<proteinExistence type="predicted"/>
<dbReference type="RefSeq" id="WP_346819515.1">
    <property type="nucleotide sequence ID" value="NZ_JBDKWZ010000001.1"/>
</dbReference>
<name>A0AAW9S2W6_9BACT</name>
<accession>A0AAW9S2W6</accession>
<evidence type="ECO:0000313" key="2">
    <source>
        <dbReference type="Proteomes" id="UP001403385"/>
    </source>
</evidence>
<protein>
    <submittedName>
        <fullName evidence="1">Uncharacterized protein</fullName>
    </submittedName>
</protein>
<gene>
    <name evidence="1" type="ORF">AAG747_02360</name>
</gene>
<organism evidence="1 2">
    <name type="scientific">Rapidithrix thailandica</name>
    <dbReference type="NCBI Taxonomy" id="413964"/>
    <lineage>
        <taxon>Bacteria</taxon>
        <taxon>Pseudomonadati</taxon>
        <taxon>Bacteroidota</taxon>
        <taxon>Cytophagia</taxon>
        <taxon>Cytophagales</taxon>
        <taxon>Flammeovirgaceae</taxon>
        <taxon>Rapidithrix</taxon>
    </lineage>
</organism>
<dbReference type="EMBL" id="JBDKWZ010000001">
    <property type="protein sequence ID" value="MEN7546733.1"/>
    <property type="molecule type" value="Genomic_DNA"/>
</dbReference>
<dbReference type="AlphaFoldDB" id="A0AAW9S2W6"/>
<comment type="caution">
    <text evidence="1">The sequence shown here is derived from an EMBL/GenBank/DDBJ whole genome shotgun (WGS) entry which is preliminary data.</text>
</comment>
<dbReference type="Proteomes" id="UP001403385">
    <property type="component" value="Unassembled WGS sequence"/>
</dbReference>